<dbReference type="Proteomes" id="UP000193067">
    <property type="component" value="Unassembled WGS sequence"/>
</dbReference>
<dbReference type="GO" id="GO:0008252">
    <property type="term" value="F:nucleotidase activity"/>
    <property type="evidence" value="ECO:0007669"/>
    <property type="project" value="InterPro"/>
</dbReference>
<evidence type="ECO:0000256" key="4">
    <source>
        <dbReference type="SAM" id="SignalP"/>
    </source>
</evidence>
<dbReference type="PANTHER" id="PTHR30457">
    <property type="entry name" value="5'-NUCLEOTIDASE SURE"/>
    <property type="match status" value="1"/>
</dbReference>
<dbReference type="OrthoDB" id="4018688at2759"/>
<feature type="signal peptide" evidence="4">
    <location>
        <begin position="1"/>
        <end position="22"/>
    </location>
</feature>
<dbReference type="AlphaFoldDB" id="A0A1Y2ISV8"/>
<gene>
    <name evidence="6" type="ORF">PYCCODRAFT_1466629</name>
</gene>
<proteinExistence type="inferred from homology"/>
<keyword evidence="7" id="KW-1185">Reference proteome</keyword>
<dbReference type="InterPro" id="IPR030048">
    <property type="entry name" value="SurE"/>
</dbReference>
<dbReference type="GO" id="GO:0046872">
    <property type="term" value="F:metal ion binding"/>
    <property type="evidence" value="ECO:0007669"/>
    <property type="project" value="UniProtKB-KW"/>
</dbReference>
<dbReference type="InterPro" id="IPR036523">
    <property type="entry name" value="SurE-like_sf"/>
</dbReference>
<feature type="chain" id="PRO_5013367960" evidence="4">
    <location>
        <begin position="23"/>
        <end position="322"/>
    </location>
</feature>
<name>A0A1Y2ISV8_TRAC3</name>
<organism evidence="6 7">
    <name type="scientific">Trametes coccinea (strain BRFM310)</name>
    <name type="common">Pycnoporus coccineus</name>
    <dbReference type="NCBI Taxonomy" id="1353009"/>
    <lineage>
        <taxon>Eukaryota</taxon>
        <taxon>Fungi</taxon>
        <taxon>Dikarya</taxon>
        <taxon>Basidiomycota</taxon>
        <taxon>Agaricomycotina</taxon>
        <taxon>Agaricomycetes</taxon>
        <taxon>Polyporales</taxon>
        <taxon>Polyporaceae</taxon>
        <taxon>Trametes</taxon>
    </lineage>
</organism>
<keyword evidence="3" id="KW-0378">Hydrolase</keyword>
<dbReference type="EMBL" id="KZ084099">
    <property type="protein sequence ID" value="OSD03714.1"/>
    <property type="molecule type" value="Genomic_DNA"/>
</dbReference>
<evidence type="ECO:0000256" key="1">
    <source>
        <dbReference type="ARBA" id="ARBA00011062"/>
    </source>
</evidence>
<sequence>MQFPTNLFTLLVLSLSVGRIAAQAIPTGPSVLLTNADGWATSAVRAQGGALFGGNFNLVLSAPAQIQSKAGSKSATPKPLTKPCEFNSCPAGSPAEGSDPTDGRLNFVNSYPVDAVKYGIQTVSPLYLNSTPDFVVSGVDSGNAVGAAACESGTLGAAAEAAKEGIPSAAFSGASLHPEYFNTSDPTSANSIAASLYSNLSVALVSALFNSSARPVLPANTTLNVNFAPTSVGVAGKAKSKCATMGDFKWVFTRVVPAAKHAKDVETCGSTHLPDEETVVHSGCFATVSVVNAHTKDDVDAATQSTVLERLKPAGLFSCFKN</sequence>
<evidence type="ECO:0000256" key="2">
    <source>
        <dbReference type="ARBA" id="ARBA00022723"/>
    </source>
</evidence>
<dbReference type="SUPFAM" id="SSF64167">
    <property type="entry name" value="SurE-like"/>
    <property type="match status" value="1"/>
</dbReference>
<feature type="domain" description="Survival protein SurE-like phosphatase/nucleotidase" evidence="5">
    <location>
        <begin position="31"/>
        <end position="229"/>
    </location>
</feature>
<dbReference type="Pfam" id="PF01975">
    <property type="entry name" value="SurE"/>
    <property type="match status" value="1"/>
</dbReference>
<evidence type="ECO:0000313" key="7">
    <source>
        <dbReference type="Proteomes" id="UP000193067"/>
    </source>
</evidence>
<dbReference type="InterPro" id="IPR002828">
    <property type="entry name" value="SurE-like_Pase/nucleotidase"/>
</dbReference>
<dbReference type="PANTHER" id="PTHR30457:SF0">
    <property type="entry name" value="PHOSPHATASE, PUTATIVE (AFU_ORTHOLOGUE AFUA_4G01070)-RELATED"/>
    <property type="match status" value="1"/>
</dbReference>
<comment type="similarity">
    <text evidence="1">Belongs to the SurE nucleotidase family.</text>
</comment>
<evidence type="ECO:0000256" key="3">
    <source>
        <dbReference type="ARBA" id="ARBA00022801"/>
    </source>
</evidence>
<protein>
    <submittedName>
        <fullName evidence="6">Sure-like protein</fullName>
    </submittedName>
</protein>
<accession>A0A1Y2ISV8</accession>
<evidence type="ECO:0000259" key="5">
    <source>
        <dbReference type="Pfam" id="PF01975"/>
    </source>
</evidence>
<dbReference type="STRING" id="1353009.A0A1Y2ISV8"/>
<keyword evidence="2" id="KW-0479">Metal-binding</keyword>
<keyword evidence="4" id="KW-0732">Signal</keyword>
<dbReference type="Gene3D" id="3.40.1210.10">
    <property type="entry name" value="Survival protein SurE-like phosphatase/nucleotidase"/>
    <property type="match status" value="1"/>
</dbReference>
<reference evidence="6 7" key="1">
    <citation type="journal article" date="2015" name="Biotechnol. Biofuels">
        <title>Enhanced degradation of softwood versus hardwood by the white-rot fungus Pycnoporus coccineus.</title>
        <authorList>
            <person name="Couturier M."/>
            <person name="Navarro D."/>
            <person name="Chevret D."/>
            <person name="Henrissat B."/>
            <person name="Piumi F."/>
            <person name="Ruiz-Duenas F.J."/>
            <person name="Martinez A.T."/>
            <person name="Grigoriev I.V."/>
            <person name="Riley R."/>
            <person name="Lipzen A."/>
            <person name="Berrin J.G."/>
            <person name="Master E.R."/>
            <person name="Rosso M.N."/>
        </authorList>
    </citation>
    <scope>NUCLEOTIDE SEQUENCE [LARGE SCALE GENOMIC DNA]</scope>
    <source>
        <strain evidence="6 7">BRFM310</strain>
    </source>
</reference>
<evidence type="ECO:0000313" key="6">
    <source>
        <dbReference type="EMBL" id="OSD03714.1"/>
    </source>
</evidence>